<evidence type="ECO:0000256" key="3">
    <source>
        <dbReference type="ARBA" id="ARBA00022741"/>
    </source>
</evidence>
<dbReference type="SUPFAM" id="SSF53067">
    <property type="entry name" value="Actin-like ATPase domain"/>
    <property type="match status" value="2"/>
</dbReference>
<dbReference type="RefSeq" id="WP_193185013.1">
    <property type="nucleotide sequence ID" value="NZ_JACVXA010000061.1"/>
</dbReference>
<dbReference type="GO" id="GO:0004370">
    <property type="term" value="F:glycerol kinase activity"/>
    <property type="evidence" value="ECO:0007669"/>
    <property type="project" value="TreeGrafter"/>
</dbReference>
<evidence type="ECO:0000259" key="9">
    <source>
        <dbReference type="Pfam" id="PF02782"/>
    </source>
</evidence>
<protein>
    <recommendedName>
        <fullName evidence="6">ATP:glycerol 3-phosphotransferase</fullName>
    </recommendedName>
</protein>
<feature type="domain" description="Carbohydrate kinase FGGY C-terminal" evidence="9">
    <location>
        <begin position="243"/>
        <end position="425"/>
    </location>
</feature>
<evidence type="ECO:0000256" key="5">
    <source>
        <dbReference type="ARBA" id="ARBA00022840"/>
    </source>
</evidence>
<dbReference type="Gene3D" id="3.30.420.40">
    <property type="match status" value="2"/>
</dbReference>
<evidence type="ECO:0000313" key="10">
    <source>
        <dbReference type="EMBL" id="MBE3639852.1"/>
    </source>
</evidence>
<keyword evidence="4 7" id="KW-0418">Kinase</keyword>
<feature type="domain" description="Carbohydrate kinase FGGY N-terminal" evidence="8">
    <location>
        <begin position="3"/>
        <end position="212"/>
    </location>
</feature>
<evidence type="ECO:0000256" key="4">
    <source>
        <dbReference type="ARBA" id="ARBA00022777"/>
    </source>
</evidence>
<accession>A0A8J7CYQ3</accession>
<comment type="caution">
    <text evidence="10">The sequence shown here is derived from an EMBL/GenBank/DDBJ whole genome shotgun (WGS) entry which is preliminary data.</text>
</comment>
<proteinExistence type="inferred from homology"/>
<dbReference type="PIRSF" id="PIRSF000538">
    <property type="entry name" value="GlpK"/>
    <property type="match status" value="1"/>
</dbReference>
<dbReference type="Pfam" id="PF02782">
    <property type="entry name" value="FGGY_C"/>
    <property type="match status" value="1"/>
</dbReference>
<organism evidence="10 11">
    <name type="scientific">Mangrovicoccus algicola</name>
    <dbReference type="NCBI Taxonomy" id="2771008"/>
    <lineage>
        <taxon>Bacteria</taxon>
        <taxon>Pseudomonadati</taxon>
        <taxon>Pseudomonadota</taxon>
        <taxon>Alphaproteobacteria</taxon>
        <taxon>Rhodobacterales</taxon>
        <taxon>Paracoccaceae</taxon>
        <taxon>Mangrovicoccus</taxon>
    </lineage>
</organism>
<dbReference type="AlphaFoldDB" id="A0A8J7CYQ3"/>
<dbReference type="InterPro" id="IPR043129">
    <property type="entry name" value="ATPase_NBD"/>
</dbReference>
<name>A0A8J7CYQ3_9RHOB</name>
<dbReference type="InterPro" id="IPR018485">
    <property type="entry name" value="FGGY_C"/>
</dbReference>
<dbReference type="EMBL" id="JACVXA010000061">
    <property type="protein sequence ID" value="MBE3639852.1"/>
    <property type="molecule type" value="Genomic_DNA"/>
</dbReference>
<dbReference type="PROSITE" id="PS00445">
    <property type="entry name" value="FGGY_KINASES_2"/>
    <property type="match status" value="1"/>
</dbReference>
<evidence type="ECO:0000256" key="2">
    <source>
        <dbReference type="ARBA" id="ARBA00022679"/>
    </source>
</evidence>
<comment type="similarity">
    <text evidence="1 7">Belongs to the FGGY kinase family.</text>
</comment>
<dbReference type="PANTHER" id="PTHR10196">
    <property type="entry name" value="SUGAR KINASE"/>
    <property type="match status" value="1"/>
</dbReference>
<evidence type="ECO:0000259" key="8">
    <source>
        <dbReference type="Pfam" id="PF00370"/>
    </source>
</evidence>
<dbReference type="InterPro" id="IPR000577">
    <property type="entry name" value="Carb_kinase_FGGY"/>
</dbReference>
<keyword evidence="5" id="KW-0067">ATP-binding</keyword>
<keyword evidence="2 7" id="KW-0808">Transferase</keyword>
<keyword evidence="3" id="KW-0547">Nucleotide-binding</keyword>
<dbReference type="PANTHER" id="PTHR10196:SF69">
    <property type="entry name" value="GLYCEROL KINASE"/>
    <property type="match status" value="1"/>
</dbReference>
<dbReference type="GO" id="GO:0005829">
    <property type="term" value="C:cytosol"/>
    <property type="evidence" value="ECO:0007669"/>
    <property type="project" value="TreeGrafter"/>
</dbReference>
<dbReference type="GO" id="GO:0005524">
    <property type="term" value="F:ATP binding"/>
    <property type="evidence" value="ECO:0007669"/>
    <property type="project" value="UniProtKB-KW"/>
</dbReference>
<evidence type="ECO:0000256" key="6">
    <source>
        <dbReference type="ARBA" id="ARBA00043149"/>
    </source>
</evidence>
<dbReference type="Pfam" id="PF00370">
    <property type="entry name" value="FGGY_N"/>
    <property type="match status" value="1"/>
</dbReference>
<keyword evidence="11" id="KW-1185">Reference proteome</keyword>
<evidence type="ECO:0000256" key="1">
    <source>
        <dbReference type="ARBA" id="ARBA00009156"/>
    </source>
</evidence>
<dbReference type="Proteomes" id="UP000609121">
    <property type="component" value="Unassembled WGS sequence"/>
</dbReference>
<dbReference type="GO" id="GO:0019563">
    <property type="term" value="P:glycerol catabolic process"/>
    <property type="evidence" value="ECO:0007669"/>
    <property type="project" value="TreeGrafter"/>
</dbReference>
<evidence type="ECO:0000256" key="7">
    <source>
        <dbReference type="RuleBase" id="RU003733"/>
    </source>
</evidence>
<dbReference type="InterPro" id="IPR018483">
    <property type="entry name" value="Carb_kinase_FGGY_CS"/>
</dbReference>
<sequence length="466" mass="48602">MSWLAIDQGTTSTRAILVDAAGTARRLGSWTHARSHPSPGRVEHDPRELLAHVARGIEAGRAAGARGWALANQGESCLAWDAATGEPVSPVIVWQDARTAADCARLEREGAAPLVAERAGLPLDPYFSAAKLGWILREIPRAAELAARGRLRMGTTDAFFRDRLTGRFETDLATASRTSLMHLATGRWDPDLCSLFGVPIGALPAITPVSGDLGAAAGLPLGAAIADQQAALYGHGCRSPGAAKITFGTGAFALALAGDRPPAAGTGPLPTVAWAEAGAAPVYALEGGVYAAAAALDWARGLGLFDDFAALEAAPPGSRLERGLAFVPALAGLACPHWDRGARGAWLGLTLETGAADMMQALLEGIAYRTAEVLARMPVTGPVAIDGGLSRSPRFCRLLADILRRPVRVAEEAERTALGLAMLAAETAGAHVALPAGGQMIEPDPDWPDLEDRFARARALAQARWM</sequence>
<dbReference type="InterPro" id="IPR018484">
    <property type="entry name" value="FGGY_N"/>
</dbReference>
<evidence type="ECO:0000313" key="11">
    <source>
        <dbReference type="Proteomes" id="UP000609121"/>
    </source>
</evidence>
<gene>
    <name evidence="10" type="ORF">ICN82_16745</name>
</gene>
<reference evidence="10" key="1">
    <citation type="submission" date="2020-09" db="EMBL/GenBank/DDBJ databases">
        <title>A novel bacterium of genus Mangrovicoccus, isolated from South China Sea.</title>
        <authorList>
            <person name="Huang H."/>
            <person name="Mo K."/>
            <person name="Hu Y."/>
        </authorList>
    </citation>
    <scope>NUCLEOTIDE SEQUENCE</scope>
    <source>
        <strain evidence="10">HB182678</strain>
    </source>
</reference>